<accession>A0A853IGG7</accession>
<evidence type="ECO:0000256" key="2">
    <source>
        <dbReference type="ARBA" id="ARBA00009045"/>
    </source>
</evidence>
<feature type="transmembrane region" description="Helical" evidence="7">
    <location>
        <begin position="208"/>
        <end position="229"/>
    </location>
</feature>
<dbReference type="RefSeq" id="WP_180568675.1">
    <property type="nucleotide sequence ID" value="NZ_JACCKB010000016.1"/>
</dbReference>
<dbReference type="InterPro" id="IPR011990">
    <property type="entry name" value="TPR-like_helical_dom_sf"/>
</dbReference>
<evidence type="ECO:0000256" key="5">
    <source>
        <dbReference type="ARBA" id="ARBA00022989"/>
    </source>
</evidence>
<dbReference type="PANTHER" id="PTHR43731">
    <property type="entry name" value="RHOMBOID PROTEASE"/>
    <property type="match status" value="1"/>
</dbReference>
<dbReference type="EMBL" id="JACCKB010000016">
    <property type="protein sequence ID" value="NYZ66646.1"/>
    <property type="molecule type" value="Genomic_DNA"/>
</dbReference>
<comment type="caution">
    <text evidence="9">The sequence shown here is derived from an EMBL/GenBank/DDBJ whole genome shotgun (WGS) entry which is preliminary data.</text>
</comment>
<dbReference type="InterPro" id="IPR035952">
    <property type="entry name" value="Rhomboid-like_sf"/>
</dbReference>
<evidence type="ECO:0000256" key="4">
    <source>
        <dbReference type="ARBA" id="ARBA00022801"/>
    </source>
</evidence>
<dbReference type="Gene3D" id="1.25.40.10">
    <property type="entry name" value="Tetratricopeptide repeat domain"/>
    <property type="match status" value="1"/>
</dbReference>
<keyword evidence="9" id="KW-0645">Protease</keyword>
<evidence type="ECO:0000256" key="3">
    <source>
        <dbReference type="ARBA" id="ARBA00022692"/>
    </source>
</evidence>
<dbReference type="PANTHER" id="PTHR43731:SF14">
    <property type="entry name" value="PRESENILIN-ASSOCIATED RHOMBOID-LIKE PROTEIN, MITOCHONDRIAL"/>
    <property type="match status" value="1"/>
</dbReference>
<keyword evidence="4" id="KW-0378">Hydrolase</keyword>
<comment type="subcellular location">
    <subcellularLocation>
        <location evidence="1">Membrane</location>
        <topology evidence="1">Multi-pass membrane protein</topology>
    </subcellularLocation>
</comment>
<feature type="transmembrane region" description="Helical" evidence="7">
    <location>
        <begin position="183"/>
        <end position="202"/>
    </location>
</feature>
<organism evidence="9 10">
    <name type="scientific">Spartinivicinus marinus</name>
    <dbReference type="NCBI Taxonomy" id="2994442"/>
    <lineage>
        <taxon>Bacteria</taxon>
        <taxon>Pseudomonadati</taxon>
        <taxon>Pseudomonadota</taxon>
        <taxon>Gammaproteobacteria</taxon>
        <taxon>Oceanospirillales</taxon>
        <taxon>Zooshikellaceae</taxon>
        <taxon>Spartinivicinus</taxon>
    </lineage>
</organism>
<dbReference type="GO" id="GO:0006508">
    <property type="term" value="P:proteolysis"/>
    <property type="evidence" value="ECO:0007669"/>
    <property type="project" value="UniProtKB-KW"/>
</dbReference>
<evidence type="ECO:0000313" key="9">
    <source>
        <dbReference type="EMBL" id="NYZ66646.1"/>
    </source>
</evidence>
<dbReference type="InterPro" id="IPR022764">
    <property type="entry name" value="Peptidase_S54_rhomboid_dom"/>
</dbReference>
<name>A0A853IGG7_9GAMM</name>
<evidence type="ECO:0000256" key="6">
    <source>
        <dbReference type="ARBA" id="ARBA00023136"/>
    </source>
</evidence>
<dbReference type="GO" id="GO:0004252">
    <property type="term" value="F:serine-type endopeptidase activity"/>
    <property type="evidence" value="ECO:0007669"/>
    <property type="project" value="InterPro"/>
</dbReference>
<feature type="domain" description="Peptidase S54 rhomboid" evidence="8">
    <location>
        <begin position="149"/>
        <end position="291"/>
    </location>
</feature>
<dbReference type="AlphaFoldDB" id="A0A853IGG7"/>
<gene>
    <name evidence="9" type="ORF">H0A36_11560</name>
</gene>
<protein>
    <submittedName>
        <fullName evidence="9">Rhomboid family intramembrane serine protease</fullName>
    </submittedName>
</protein>
<sequence length="493" mass="57212">MLIIPVEHQINWKNPPVATLLVILINCIIYFGYQIGDDEKYYQAMRYYEKHELYTNERDLYLQYLKNKDVEQYKQASRLVDREDDKSLRLVIINDLGFDYFLKTALEKKLRTKEIKAWTKNRQEFEALRNEASFIKFGIIPGNVTVEGMLGSIFMHGSIDHLLGNMIFLFILGYSLEIAFGRLAYLSLYMLTGIFANVLYVALEWGEYRPGVGASGAIAGLMGMYVALYGARKIQFFYWVLFYFNYIKVPAFWVFPFWVGKELYGALAANDHVNYWAHLGGLISGFFIVLATKQRLIKVDTDYIDKVDPLADYHQKVARLEQLISDMKLDQARTLCKKIIGEYPNQLDTYRQYYNLLKNRPVYDDPKSEYNQLVFSIFKLPASTDTIKLIADIFDDYYNKTKFDGILRVPKLSLMLSNKFVNNNYYSGAEILVRNLLQTNQFPDGIQKVIYLLGVNYGKQGDKNGQKKYFSVLTKHFPQTEEAKLASMALAIK</sequence>
<dbReference type="SUPFAM" id="SSF144091">
    <property type="entry name" value="Rhomboid-like"/>
    <property type="match status" value="1"/>
</dbReference>
<keyword evidence="5 7" id="KW-1133">Transmembrane helix</keyword>
<proteinExistence type="inferred from homology"/>
<keyword evidence="6 7" id="KW-0472">Membrane</keyword>
<feature type="transmembrane region" description="Helical" evidence="7">
    <location>
        <begin position="17"/>
        <end position="36"/>
    </location>
</feature>
<dbReference type="Proteomes" id="UP000569732">
    <property type="component" value="Unassembled WGS sequence"/>
</dbReference>
<reference evidence="9 10" key="1">
    <citation type="submission" date="2020-07" db="EMBL/GenBank/DDBJ databases">
        <title>Endozoicomonas sp. nov., isolated from sediment.</title>
        <authorList>
            <person name="Gu T."/>
        </authorList>
    </citation>
    <scope>NUCLEOTIDE SEQUENCE [LARGE SCALE GENOMIC DNA]</scope>
    <source>
        <strain evidence="9 10">SM1973</strain>
    </source>
</reference>
<evidence type="ECO:0000256" key="7">
    <source>
        <dbReference type="SAM" id="Phobius"/>
    </source>
</evidence>
<feature type="transmembrane region" description="Helical" evidence="7">
    <location>
        <begin position="236"/>
        <end position="255"/>
    </location>
</feature>
<dbReference type="Gene3D" id="1.20.1540.10">
    <property type="entry name" value="Rhomboid-like"/>
    <property type="match status" value="1"/>
</dbReference>
<keyword evidence="10" id="KW-1185">Reference proteome</keyword>
<feature type="transmembrane region" description="Helical" evidence="7">
    <location>
        <begin position="275"/>
        <end position="292"/>
    </location>
</feature>
<dbReference type="InterPro" id="IPR050925">
    <property type="entry name" value="Rhomboid_protease_S54"/>
</dbReference>
<keyword evidence="3 7" id="KW-0812">Transmembrane</keyword>
<evidence type="ECO:0000313" key="10">
    <source>
        <dbReference type="Proteomes" id="UP000569732"/>
    </source>
</evidence>
<comment type="similarity">
    <text evidence="2">Belongs to the peptidase S54 family.</text>
</comment>
<dbReference type="Pfam" id="PF01694">
    <property type="entry name" value="Rhomboid"/>
    <property type="match status" value="1"/>
</dbReference>
<feature type="transmembrane region" description="Helical" evidence="7">
    <location>
        <begin position="153"/>
        <end position="176"/>
    </location>
</feature>
<dbReference type="GO" id="GO:0016020">
    <property type="term" value="C:membrane"/>
    <property type="evidence" value="ECO:0007669"/>
    <property type="project" value="UniProtKB-SubCell"/>
</dbReference>
<evidence type="ECO:0000256" key="1">
    <source>
        <dbReference type="ARBA" id="ARBA00004141"/>
    </source>
</evidence>
<evidence type="ECO:0000259" key="8">
    <source>
        <dbReference type="Pfam" id="PF01694"/>
    </source>
</evidence>